<dbReference type="SUPFAM" id="SSF52540">
    <property type="entry name" value="P-loop containing nucleoside triphosphate hydrolases"/>
    <property type="match status" value="1"/>
</dbReference>
<dbReference type="InterPro" id="IPR003439">
    <property type="entry name" value="ABC_transporter-like_ATP-bd"/>
</dbReference>
<reference evidence="5" key="1">
    <citation type="journal article" date="2024" name="IScience">
        <title>Strigolactones Initiate the Formation of Haustorium-like Structures in Castilleja.</title>
        <authorList>
            <person name="Buerger M."/>
            <person name="Peterson D."/>
            <person name="Chory J."/>
        </authorList>
    </citation>
    <scope>NUCLEOTIDE SEQUENCE [LARGE SCALE GENOMIC DNA]</scope>
</reference>
<dbReference type="EMBL" id="JAVIJP010000100">
    <property type="protein sequence ID" value="KAL3615467.1"/>
    <property type="molecule type" value="Genomic_DNA"/>
</dbReference>
<dbReference type="GO" id="GO:0005524">
    <property type="term" value="F:ATP binding"/>
    <property type="evidence" value="ECO:0007669"/>
    <property type="project" value="UniProtKB-KW"/>
</dbReference>
<gene>
    <name evidence="4" type="primary">ABCC15_2</name>
    <name evidence="4" type="ORF">CASFOL_041128</name>
</gene>
<protein>
    <submittedName>
        <fullName evidence="4">ABC transporter C member 15</fullName>
    </submittedName>
</protein>
<proteinExistence type="predicted"/>
<comment type="caution">
    <text evidence="4">The sequence shown here is derived from an EMBL/GenBank/DDBJ whole genome shotgun (WGS) entry which is preliminary data.</text>
</comment>
<accession>A0ABD3BF91</accession>
<evidence type="ECO:0000259" key="3">
    <source>
        <dbReference type="Pfam" id="PF00005"/>
    </source>
</evidence>
<evidence type="ECO:0000313" key="5">
    <source>
        <dbReference type="Proteomes" id="UP001632038"/>
    </source>
</evidence>
<keyword evidence="2" id="KW-0067">ATP-binding</keyword>
<sequence length="122" mass="13837">MVENGENWSVGQRQLFCLGRALLKKSSILVLDEATASVDSATDGVLQKIINHEFKDRTVVTIAHRIHTVIDSDFVLVLSDGRVAEYDTPAKLLERENSFFSKLIKEYSMRSQSFNNLHKLQI</sequence>
<dbReference type="InterPro" id="IPR027417">
    <property type="entry name" value="P-loop_NTPase"/>
</dbReference>
<dbReference type="FunFam" id="3.40.50.300:FF:003492">
    <property type="entry name" value="AGAP012735-PA"/>
    <property type="match status" value="1"/>
</dbReference>
<dbReference type="PANTHER" id="PTHR24223">
    <property type="entry name" value="ATP-BINDING CASSETTE SUB-FAMILY C"/>
    <property type="match status" value="1"/>
</dbReference>
<name>A0ABD3BF91_9LAMI</name>
<keyword evidence="1" id="KW-0547">Nucleotide-binding</keyword>
<feature type="domain" description="ABC transporter" evidence="3">
    <location>
        <begin position="4"/>
        <end position="36"/>
    </location>
</feature>
<organism evidence="4 5">
    <name type="scientific">Castilleja foliolosa</name>
    <dbReference type="NCBI Taxonomy" id="1961234"/>
    <lineage>
        <taxon>Eukaryota</taxon>
        <taxon>Viridiplantae</taxon>
        <taxon>Streptophyta</taxon>
        <taxon>Embryophyta</taxon>
        <taxon>Tracheophyta</taxon>
        <taxon>Spermatophyta</taxon>
        <taxon>Magnoliopsida</taxon>
        <taxon>eudicotyledons</taxon>
        <taxon>Gunneridae</taxon>
        <taxon>Pentapetalae</taxon>
        <taxon>asterids</taxon>
        <taxon>lamiids</taxon>
        <taxon>Lamiales</taxon>
        <taxon>Orobanchaceae</taxon>
        <taxon>Pedicularideae</taxon>
        <taxon>Castillejinae</taxon>
        <taxon>Castilleja</taxon>
    </lineage>
</organism>
<dbReference type="Gene3D" id="3.40.50.300">
    <property type="entry name" value="P-loop containing nucleotide triphosphate hydrolases"/>
    <property type="match status" value="1"/>
</dbReference>
<dbReference type="Proteomes" id="UP001632038">
    <property type="component" value="Unassembled WGS sequence"/>
</dbReference>
<evidence type="ECO:0000256" key="1">
    <source>
        <dbReference type="ARBA" id="ARBA00022741"/>
    </source>
</evidence>
<dbReference type="InterPro" id="IPR050173">
    <property type="entry name" value="ABC_transporter_C-like"/>
</dbReference>
<evidence type="ECO:0000256" key="2">
    <source>
        <dbReference type="ARBA" id="ARBA00022840"/>
    </source>
</evidence>
<dbReference type="PANTHER" id="PTHR24223:SF165">
    <property type="entry name" value="ABC TRANSPORTER C FAMILY MEMBER 15-RELATED"/>
    <property type="match status" value="1"/>
</dbReference>
<dbReference type="Pfam" id="PF00005">
    <property type="entry name" value="ABC_tran"/>
    <property type="match status" value="1"/>
</dbReference>
<dbReference type="AlphaFoldDB" id="A0ABD3BF91"/>
<keyword evidence="5" id="KW-1185">Reference proteome</keyword>
<evidence type="ECO:0000313" key="4">
    <source>
        <dbReference type="EMBL" id="KAL3615467.1"/>
    </source>
</evidence>